<organism evidence="1 2">
    <name type="scientific">Bradyrhizobium vignae</name>
    <dbReference type="NCBI Taxonomy" id="1549949"/>
    <lineage>
        <taxon>Bacteria</taxon>
        <taxon>Pseudomonadati</taxon>
        <taxon>Pseudomonadota</taxon>
        <taxon>Alphaproteobacteria</taxon>
        <taxon>Hyphomicrobiales</taxon>
        <taxon>Nitrobacteraceae</taxon>
        <taxon>Bradyrhizobium</taxon>
    </lineage>
</organism>
<accession>A0A2U3PTY3</accession>
<protein>
    <submittedName>
        <fullName evidence="1">Uncharacterized protein</fullName>
    </submittedName>
</protein>
<dbReference type="Proteomes" id="UP000246085">
    <property type="component" value="Chromosome BRAD3257"/>
</dbReference>
<sequence length="137" mass="15403">MPSAALLNLDSGSFDVMLSRGVRIMAYDAAMKTIMDEVAADLSWFVSHPCDLIQRLESCTTREGLNSRLSPYARRVVTFSRRYDLNLFYSPAFTPSHSRFGCRVATIGRVSQRLDTISMSDNRALSRPPRQPIVQVV</sequence>
<evidence type="ECO:0000313" key="2">
    <source>
        <dbReference type="Proteomes" id="UP000246085"/>
    </source>
</evidence>
<dbReference type="KEGG" id="bvz:BRAD3257_1502"/>
<dbReference type="EMBL" id="LS398110">
    <property type="protein sequence ID" value="SPP92631.1"/>
    <property type="molecule type" value="Genomic_DNA"/>
</dbReference>
<proteinExistence type="predicted"/>
<dbReference type="AlphaFoldDB" id="A0A2U3PTY3"/>
<name>A0A2U3PTY3_9BRAD</name>
<reference evidence="1 2" key="1">
    <citation type="submission" date="2018-03" db="EMBL/GenBank/DDBJ databases">
        <authorList>
            <person name="Gully D."/>
        </authorList>
    </citation>
    <scope>NUCLEOTIDE SEQUENCE [LARGE SCALE GENOMIC DNA]</scope>
    <source>
        <strain evidence="1">ORS3257</strain>
    </source>
</reference>
<gene>
    <name evidence="1" type="ORF">BRAD3257_1502</name>
</gene>
<evidence type="ECO:0000313" key="1">
    <source>
        <dbReference type="EMBL" id="SPP92631.1"/>
    </source>
</evidence>